<protein>
    <submittedName>
        <fullName evidence="1">Uncharacterized protein</fullName>
    </submittedName>
</protein>
<gene>
    <name evidence="1" type="ORF">SAMN04489732_12911</name>
</gene>
<evidence type="ECO:0000313" key="1">
    <source>
        <dbReference type="EMBL" id="SEP53586.1"/>
    </source>
</evidence>
<dbReference type="AlphaFoldDB" id="A0A1H8YN55"/>
<dbReference type="EMBL" id="FOEF01000029">
    <property type="protein sequence ID" value="SEP53586.1"/>
    <property type="molecule type" value="Genomic_DNA"/>
</dbReference>
<proteinExistence type="predicted"/>
<dbReference type="SUPFAM" id="SSF52540">
    <property type="entry name" value="P-loop containing nucleoside triphosphate hydrolases"/>
    <property type="match status" value="1"/>
</dbReference>
<dbReference type="Gene3D" id="3.40.50.300">
    <property type="entry name" value="P-loop containing nucleotide triphosphate hydrolases"/>
    <property type="match status" value="1"/>
</dbReference>
<dbReference type="InterPro" id="IPR027417">
    <property type="entry name" value="P-loop_NTPase"/>
</dbReference>
<evidence type="ECO:0000313" key="2">
    <source>
        <dbReference type="Proteomes" id="UP000198582"/>
    </source>
</evidence>
<accession>A0A1H8YN55</accession>
<dbReference type="Proteomes" id="UP000198582">
    <property type="component" value="Unassembled WGS sequence"/>
</dbReference>
<dbReference type="STRING" id="394193.SAMN04489732_12911"/>
<sequence length="130" mass="14482">MLRERDVPNGVNIGLIATVCRFSLDAGYHVILDGILTTARYGPMLRQLAADHRGQTTFLYLDVPFEETVRRHATRDQASEFTPENMRSWFAASDRLDVPGEQTVTASSSAKDTVDRVIALFTESTLPQVP</sequence>
<reference evidence="1 2" key="1">
    <citation type="submission" date="2016-10" db="EMBL/GenBank/DDBJ databases">
        <authorList>
            <person name="de Groot N.N."/>
        </authorList>
    </citation>
    <scope>NUCLEOTIDE SEQUENCE [LARGE SCALE GENOMIC DNA]</scope>
    <source>
        <strain evidence="1 2">DSM 44993</strain>
    </source>
</reference>
<organism evidence="1 2">
    <name type="scientific">Amycolatopsis saalfeldensis</name>
    <dbReference type="NCBI Taxonomy" id="394193"/>
    <lineage>
        <taxon>Bacteria</taxon>
        <taxon>Bacillati</taxon>
        <taxon>Actinomycetota</taxon>
        <taxon>Actinomycetes</taxon>
        <taxon>Pseudonocardiales</taxon>
        <taxon>Pseudonocardiaceae</taxon>
        <taxon>Amycolatopsis</taxon>
    </lineage>
</organism>
<keyword evidence="2" id="KW-1185">Reference proteome</keyword>
<name>A0A1H8YN55_9PSEU</name>